<protein>
    <submittedName>
        <fullName evidence="3">Glycosyltransferase</fullName>
        <ecNumber evidence="3">2.4.-.-</ecNumber>
    </submittedName>
</protein>
<sequence length="551" mass="64454">MNTLLSVCMIVKNEERVIERCLQSIQGIADEIIIVDTGSEDDTKEIASKYTEQVYDFIWVNDFAKARNYAASKATGDWILALDADEYVDRESFEKFKEKLAIKPPQHEINGIEIVSFIGNNASQTALNRHIRFYKNNGLIEYYRSIHEELRHQDETKSEIGLINLTLYHTGYMKDTVKEKQKSDRNLSILLKQKDKKAIDYFYIGNEYNSLGDTEKAIINYQKAFIKRNNVLVDWLKKLFIYLIDALYREKRYKEALEVISDCEEMYPNYADYKYYKGLIYYTQKERKRAKAVFEYILKNKSHLVADHSNEFLELLPLTHLGFIYEKENQLHKAVESYSQAISLNESNNELWSRLLYLLGKHSTLEELATFINNRVVPSHGMNELRMLKILLSVPLLAVQKLTRSLLEEEVLTTFEKEALLIKNYFLDGNLDEVIYLIEQKKDEEIISILLTDIFSISDFIIFSLAADYIRGQNLLLEIGLDDSIDDLLMNIFHNKSTKGIWNKTEEQFFLKTYKQAQVLKLLAVIELLDKKKYKLSKPIKEEIKAIKETL</sequence>
<feature type="domain" description="Glycosyltransferase 2-like" evidence="2">
    <location>
        <begin position="6"/>
        <end position="106"/>
    </location>
</feature>
<dbReference type="PANTHER" id="PTHR43630:SF2">
    <property type="entry name" value="GLYCOSYLTRANSFERASE"/>
    <property type="match status" value="1"/>
</dbReference>
<dbReference type="InterPro" id="IPR029044">
    <property type="entry name" value="Nucleotide-diphossugar_trans"/>
</dbReference>
<dbReference type="GO" id="GO:0016757">
    <property type="term" value="F:glycosyltransferase activity"/>
    <property type="evidence" value="ECO:0007669"/>
    <property type="project" value="UniProtKB-KW"/>
</dbReference>
<feature type="repeat" description="TPR" evidence="1">
    <location>
        <begin position="315"/>
        <end position="348"/>
    </location>
</feature>
<reference evidence="3" key="1">
    <citation type="submission" date="2024-07" db="EMBL/GenBank/DDBJ databases">
        <title>Halotolerant mesophilic bacterium Ornithinibacillus sp. 4-3, sp. nov., isolated from soil.</title>
        <authorList>
            <person name="Sidarenka A.V."/>
            <person name="Guliayeva D.E."/>
            <person name="Leanovich S.I."/>
            <person name="Hileuskaya K.S."/>
            <person name="Akhremchuk A.E."/>
            <person name="Sikolenko M.A."/>
            <person name="Valentovich L.N."/>
        </authorList>
    </citation>
    <scope>NUCLEOTIDE SEQUENCE</scope>
    <source>
        <strain evidence="3">4-3</strain>
    </source>
</reference>
<evidence type="ECO:0000259" key="2">
    <source>
        <dbReference type="Pfam" id="PF00535"/>
    </source>
</evidence>
<dbReference type="AlphaFoldDB" id="A0AB39HTC1"/>
<dbReference type="SUPFAM" id="SSF53448">
    <property type="entry name" value="Nucleotide-diphospho-sugar transferases"/>
    <property type="match status" value="1"/>
</dbReference>
<keyword evidence="1" id="KW-0802">TPR repeat</keyword>
<dbReference type="CDD" id="cd02511">
    <property type="entry name" value="Beta4Glucosyltransferase"/>
    <property type="match status" value="1"/>
</dbReference>
<dbReference type="Gene3D" id="1.25.40.10">
    <property type="entry name" value="Tetratricopeptide repeat domain"/>
    <property type="match status" value="2"/>
</dbReference>
<dbReference type="Pfam" id="PF00535">
    <property type="entry name" value="Glycos_transf_2"/>
    <property type="match status" value="1"/>
</dbReference>
<dbReference type="PANTHER" id="PTHR43630">
    <property type="entry name" value="POLY-BETA-1,6-N-ACETYL-D-GLUCOSAMINE SYNTHASE"/>
    <property type="match status" value="1"/>
</dbReference>
<dbReference type="PROSITE" id="PS50005">
    <property type="entry name" value="TPR"/>
    <property type="match status" value="1"/>
</dbReference>
<dbReference type="InterPro" id="IPR011990">
    <property type="entry name" value="TPR-like_helical_dom_sf"/>
</dbReference>
<keyword evidence="3" id="KW-0808">Transferase</keyword>
<dbReference type="Pfam" id="PF13181">
    <property type="entry name" value="TPR_8"/>
    <property type="match status" value="2"/>
</dbReference>
<dbReference type="EMBL" id="CP162599">
    <property type="protein sequence ID" value="XDK33700.1"/>
    <property type="molecule type" value="Genomic_DNA"/>
</dbReference>
<dbReference type="SUPFAM" id="SSF48452">
    <property type="entry name" value="TPR-like"/>
    <property type="match status" value="1"/>
</dbReference>
<evidence type="ECO:0000256" key="1">
    <source>
        <dbReference type="PROSITE-ProRule" id="PRU00339"/>
    </source>
</evidence>
<dbReference type="Gene3D" id="3.90.550.10">
    <property type="entry name" value="Spore Coat Polysaccharide Biosynthesis Protein SpsA, Chain A"/>
    <property type="match status" value="1"/>
</dbReference>
<dbReference type="InterPro" id="IPR019734">
    <property type="entry name" value="TPR_rpt"/>
</dbReference>
<gene>
    <name evidence="3" type="ORF">AB4Y30_04935</name>
</gene>
<organism evidence="3">
    <name type="scientific">Ornithinibacillus sp. 4-3</name>
    <dbReference type="NCBI Taxonomy" id="3231488"/>
    <lineage>
        <taxon>Bacteria</taxon>
        <taxon>Bacillati</taxon>
        <taxon>Bacillota</taxon>
        <taxon>Bacilli</taxon>
        <taxon>Bacillales</taxon>
        <taxon>Bacillaceae</taxon>
        <taxon>Ornithinibacillus</taxon>
    </lineage>
</organism>
<dbReference type="RefSeq" id="WP_368654378.1">
    <property type="nucleotide sequence ID" value="NZ_CP162599.1"/>
</dbReference>
<keyword evidence="3" id="KW-0328">Glycosyltransferase</keyword>
<dbReference type="InterPro" id="IPR001173">
    <property type="entry name" value="Glyco_trans_2-like"/>
</dbReference>
<evidence type="ECO:0000313" key="3">
    <source>
        <dbReference type="EMBL" id="XDK33700.1"/>
    </source>
</evidence>
<dbReference type="SMART" id="SM00028">
    <property type="entry name" value="TPR"/>
    <property type="match status" value="4"/>
</dbReference>
<proteinExistence type="predicted"/>
<name>A0AB39HTC1_9BACI</name>
<dbReference type="EC" id="2.4.-.-" evidence="3"/>
<accession>A0AB39HTC1</accession>